<evidence type="ECO:0000313" key="1">
    <source>
        <dbReference type="EMBL" id="VAW49886.1"/>
    </source>
</evidence>
<dbReference type="AlphaFoldDB" id="A0A3B0WZV6"/>
<gene>
    <name evidence="1" type="ORF">MNBD_GAMMA04-1789</name>
</gene>
<name>A0A3B0WZV6_9ZZZZ</name>
<dbReference type="EMBL" id="UOFB01000407">
    <property type="protein sequence ID" value="VAW49886.1"/>
    <property type="molecule type" value="Genomic_DNA"/>
</dbReference>
<sequence>MKIVRVHGNVQTLEYTNAVTIEGSALRWDTFAAQPNAKLGKLSIQGIELEHAWLDELVNASLA</sequence>
<proteinExistence type="predicted"/>
<protein>
    <submittedName>
        <fullName evidence="1">Uncharacterized protein</fullName>
    </submittedName>
</protein>
<accession>A0A3B0WZV6</accession>
<organism evidence="1">
    <name type="scientific">hydrothermal vent metagenome</name>
    <dbReference type="NCBI Taxonomy" id="652676"/>
    <lineage>
        <taxon>unclassified sequences</taxon>
        <taxon>metagenomes</taxon>
        <taxon>ecological metagenomes</taxon>
    </lineage>
</organism>
<reference evidence="1" key="1">
    <citation type="submission" date="2018-06" db="EMBL/GenBank/DDBJ databases">
        <authorList>
            <person name="Zhirakovskaya E."/>
        </authorList>
    </citation>
    <scope>NUCLEOTIDE SEQUENCE</scope>
</reference>